<dbReference type="InterPro" id="IPR035979">
    <property type="entry name" value="RBD_domain_sf"/>
</dbReference>
<feature type="compositionally biased region" description="Polar residues" evidence="1">
    <location>
        <begin position="226"/>
        <end position="235"/>
    </location>
</feature>
<dbReference type="Gene3D" id="3.30.70.330">
    <property type="match status" value="1"/>
</dbReference>
<comment type="caution">
    <text evidence="2">The sequence shown here is derived from an EMBL/GenBank/DDBJ whole genome shotgun (WGS) entry which is preliminary data.</text>
</comment>
<dbReference type="SUPFAM" id="SSF54928">
    <property type="entry name" value="RNA-binding domain, RBD"/>
    <property type="match status" value="1"/>
</dbReference>
<feature type="region of interest" description="Disordered" evidence="1">
    <location>
        <begin position="538"/>
        <end position="571"/>
    </location>
</feature>
<evidence type="ECO:0000313" key="2">
    <source>
        <dbReference type="EMBL" id="KAJ8025657.1"/>
    </source>
</evidence>
<feature type="compositionally biased region" description="Basic and acidic residues" evidence="1">
    <location>
        <begin position="120"/>
        <end position="136"/>
    </location>
</feature>
<feature type="compositionally biased region" description="Basic and acidic residues" evidence="1">
    <location>
        <begin position="254"/>
        <end position="269"/>
    </location>
</feature>
<gene>
    <name evidence="2" type="ORF">HOLleu_33275</name>
</gene>
<dbReference type="EMBL" id="JAIZAY010000017">
    <property type="protein sequence ID" value="KAJ8025657.1"/>
    <property type="molecule type" value="Genomic_DNA"/>
</dbReference>
<dbReference type="OrthoDB" id="5418203at2759"/>
<dbReference type="InterPro" id="IPR039884">
    <property type="entry name" value="R3HC1/R3HCL"/>
</dbReference>
<dbReference type="Proteomes" id="UP001152320">
    <property type="component" value="Chromosome 17"/>
</dbReference>
<organism evidence="2 3">
    <name type="scientific">Holothuria leucospilota</name>
    <name type="common">Black long sea cucumber</name>
    <name type="synonym">Mertensiothuria leucospilota</name>
    <dbReference type="NCBI Taxonomy" id="206669"/>
    <lineage>
        <taxon>Eukaryota</taxon>
        <taxon>Metazoa</taxon>
        <taxon>Echinodermata</taxon>
        <taxon>Eleutherozoa</taxon>
        <taxon>Echinozoa</taxon>
        <taxon>Holothuroidea</taxon>
        <taxon>Aspidochirotacea</taxon>
        <taxon>Aspidochirotida</taxon>
        <taxon>Holothuriidae</taxon>
        <taxon>Holothuria</taxon>
    </lineage>
</organism>
<sequence length="571" mass="63319">MNRDVRNQQSSSPKRNRRERPKRPDQQLYVPKSRRGQQQTSSPMVEKVPPKTKATKDADVEVNIQQVAKSADVTVASEVDTKNLVGKDVTSGETESPVVGVSQHKMPEKAEALMPHMNKAQREKDVPDSHSKEDAPTHSTEGSIGSTRTSKQAEAALRSDVRTEASPQGVPAVGPDDASSIPVSKSLNSNHTATDGGTAAVEKNAKNKIKPSNTSDITKYEEFDQNIVTAQSADSGDQIHERDPKSSNVRSISRSKEQSEKSQAERTDPNTDSSSCNIDQNNSVIGKEEEGSKGGIMSNTEKVVEVRTCFEPRNEMSPSIDEDSEKSGEAIKGVTSSGVEDEMDKKEDKVEPDDQNSVGVSQADDAEEDDDDSWDKMFDDSGESLLPDEVQDLTKEIKKTKITVKKPKNDYDNYNPKDSFDYSAYEHVIELCDFPAEFKTQDLITTFSAFKSKGFDIKWVDDTHALAIFASPMIAQDALSLSNPMLRTRHLSLATRQSKLKAKECVDSLQPFKPRPETSAIAARRLVSGALGIKTKISREQRDMERQKIKQVKEKRREDKKQTEDIWEGKI</sequence>
<name>A0A9Q0YNH0_HOLLE</name>
<dbReference type="InterPro" id="IPR012677">
    <property type="entry name" value="Nucleotide-bd_a/b_plait_sf"/>
</dbReference>
<proteinExistence type="predicted"/>
<keyword evidence="3" id="KW-1185">Reference proteome</keyword>
<dbReference type="PANTHER" id="PTHR21678:SF0">
    <property type="entry name" value="C3H1-TYPE DOMAIN-CONTAINING PROTEIN"/>
    <property type="match status" value="1"/>
</dbReference>
<dbReference type="AlphaFoldDB" id="A0A9Q0YNH0"/>
<reference evidence="2" key="1">
    <citation type="submission" date="2021-10" db="EMBL/GenBank/DDBJ databases">
        <title>Tropical sea cucumber genome reveals ecological adaptation and Cuvierian tubules defense mechanism.</title>
        <authorList>
            <person name="Chen T."/>
        </authorList>
    </citation>
    <scope>NUCLEOTIDE SEQUENCE</scope>
    <source>
        <strain evidence="2">Nanhai2018</strain>
        <tissue evidence="2">Muscle</tissue>
    </source>
</reference>
<protein>
    <submittedName>
        <fullName evidence="2">Coiled-coil domain-containing protein R3HCC1L</fullName>
    </submittedName>
</protein>
<evidence type="ECO:0000256" key="1">
    <source>
        <dbReference type="SAM" id="MobiDB-lite"/>
    </source>
</evidence>
<feature type="compositionally biased region" description="Basic and acidic residues" evidence="1">
    <location>
        <begin position="302"/>
        <end position="314"/>
    </location>
</feature>
<accession>A0A9Q0YNH0</accession>
<feature type="compositionally biased region" description="Polar residues" evidence="1">
    <location>
        <begin position="270"/>
        <end position="284"/>
    </location>
</feature>
<evidence type="ECO:0000313" key="3">
    <source>
        <dbReference type="Proteomes" id="UP001152320"/>
    </source>
</evidence>
<feature type="compositionally biased region" description="Polar residues" evidence="1">
    <location>
        <begin position="137"/>
        <end position="152"/>
    </location>
</feature>
<feature type="compositionally biased region" description="Polar residues" evidence="1">
    <location>
        <begin position="181"/>
        <end position="195"/>
    </location>
</feature>
<feature type="compositionally biased region" description="Acidic residues" evidence="1">
    <location>
        <begin position="364"/>
        <end position="373"/>
    </location>
</feature>
<dbReference type="GO" id="GO:0003676">
    <property type="term" value="F:nucleic acid binding"/>
    <property type="evidence" value="ECO:0007669"/>
    <property type="project" value="InterPro"/>
</dbReference>
<dbReference type="PANTHER" id="PTHR21678">
    <property type="entry name" value="GROWTH INHIBITION AND DIFFERENTIATION RELATED PROTEIN 88"/>
    <property type="match status" value="1"/>
</dbReference>
<feature type="region of interest" description="Disordered" evidence="1">
    <location>
        <begin position="1"/>
        <end position="384"/>
    </location>
</feature>